<feature type="domain" description="DUF4142" evidence="1">
    <location>
        <begin position="65"/>
        <end position="199"/>
    </location>
</feature>
<dbReference type="AlphaFoldDB" id="A0A7W6NVJ0"/>
<comment type="caution">
    <text evidence="2">The sequence shown here is derived from an EMBL/GenBank/DDBJ whole genome shotgun (WGS) entry which is preliminary data.</text>
</comment>
<gene>
    <name evidence="2" type="ORF">GGR46_000199</name>
</gene>
<dbReference type="InterPro" id="IPR012347">
    <property type="entry name" value="Ferritin-like"/>
</dbReference>
<dbReference type="Pfam" id="PF13628">
    <property type="entry name" value="DUF4142"/>
    <property type="match status" value="1"/>
</dbReference>
<evidence type="ECO:0000313" key="2">
    <source>
        <dbReference type="EMBL" id="MBB4096666.1"/>
    </source>
</evidence>
<dbReference type="InterPro" id="IPR025419">
    <property type="entry name" value="DUF4142"/>
</dbReference>
<dbReference type="PANTHER" id="PTHR38593">
    <property type="entry name" value="BLR2558 PROTEIN"/>
    <property type="match status" value="1"/>
</dbReference>
<dbReference type="PANTHER" id="PTHR38593:SF1">
    <property type="entry name" value="BLR2558 PROTEIN"/>
    <property type="match status" value="1"/>
</dbReference>
<dbReference type="Gene3D" id="1.20.1260.10">
    <property type="match status" value="1"/>
</dbReference>
<protein>
    <submittedName>
        <fullName evidence="2">Putative membrane protein</fullName>
    </submittedName>
</protein>
<evidence type="ECO:0000313" key="3">
    <source>
        <dbReference type="Proteomes" id="UP000557392"/>
    </source>
</evidence>
<dbReference type="Proteomes" id="UP000557392">
    <property type="component" value="Unassembled WGS sequence"/>
</dbReference>
<keyword evidence="3" id="KW-1185">Reference proteome</keyword>
<name>A0A7W6NVJ0_9SPHN</name>
<accession>A0A7W6NVJ0</accession>
<dbReference type="EMBL" id="JACIEH010000001">
    <property type="protein sequence ID" value="MBB4096666.1"/>
    <property type="molecule type" value="Genomic_DNA"/>
</dbReference>
<evidence type="ECO:0000259" key="1">
    <source>
        <dbReference type="Pfam" id="PF13628"/>
    </source>
</evidence>
<dbReference type="PROSITE" id="PS51257">
    <property type="entry name" value="PROKAR_LIPOPROTEIN"/>
    <property type="match status" value="1"/>
</dbReference>
<proteinExistence type="predicted"/>
<organism evidence="2 3">
    <name type="scientific">Sphingomonas kyeonggiensis</name>
    <dbReference type="NCBI Taxonomy" id="1268553"/>
    <lineage>
        <taxon>Bacteria</taxon>
        <taxon>Pseudomonadati</taxon>
        <taxon>Pseudomonadota</taxon>
        <taxon>Alphaproteobacteria</taxon>
        <taxon>Sphingomonadales</taxon>
        <taxon>Sphingomonadaceae</taxon>
        <taxon>Sphingomonas</taxon>
    </lineage>
</organism>
<reference evidence="2 3" key="1">
    <citation type="submission" date="2020-08" db="EMBL/GenBank/DDBJ databases">
        <title>Genomic Encyclopedia of Type Strains, Phase IV (KMG-IV): sequencing the most valuable type-strain genomes for metagenomic binning, comparative biology and taxonomic classification.</title>
        <authorList>
            <person name="Goeker M."/>
        </authorList>
    </citation>
    <scope>NUCLEOTIDE SEQUENCE [LARGE SCALE GENOMIC DNA]</scope>
    <source>
        <strain evidence="2 3">DSM 101806</strain>
    </source>
</reference>
<dbReference type="RefSeq" id="WP_183993733.1">
    <property type="nucleotide sequence ID" value="NZ_JACIEH010000001.1"/>
</dbReference>
<sequence length="200" mass="20529">MHKYFFALGLGPAVALSACGGSEPVTTVDNIVATDTIIPENSIDANAASGTDVNMTSGAVTMTGQIFADTVGASDVYEIEAGKLAQQKATVQALKDFGGMMVTAHAGSTARLKVAGGKATPAIKPDSRLSAEQEANLATLRQATGSDFDTAYKAQQVVAHEKALAAVKDYAASGTVPEFKAFAAEVAPVVQSHLDKIRGL</sequence>